<gene>
    <name evidence="7" type="ORF">ACFFVI_08820</name>
</gene>
<dbReference type="Pfam" id="PF01497">
    <property type="entry name" value="Peripla_BP_2"/>
    <property type="match status" value="1"/>
</dbReference>
<dbReference type="InterPro" id="IPR006311">
    <property type="entry name" value="TAT_signal"/>
</dbReference>
<evidence type="ECO:0000256" key="5">
    <source>
        <dbReference type="SAM" id="SignalP"/>
    </source>
</evidence>
<protein>
    <submittedName>
        <fullName evidence="7">ABC transporter substrate-binding protein</fullName>
    </submittedName>
</protein>
<feature type="signal peptide" evidence="5">
    <location>
        <begin position="1"/>
        <end position="25"/>
    </location>
</feature>
<feature type="domain" description="Fe/B12 periplasmic-binding" evidence="6">
    <location>
        <begin position="68"/>
        <end position="338"/>
    </location>
</feature>
<keyword evidence="3" id="KW-0813">Transport</keyword>
<dbReference type="SUPFAM" id="SSF53807">
    <property type="entry name" value="Helical backbone' metal receptor"/>
    <property type="match status" value="1"/>
</dbReference>
<dbReference type="PROSITE" id="PS50983">
    <property type="entry name" value="FE_B12_PBP"/>
    <property type="match status" value="1"/>
</dbReference>
<proteinExistence type="inferred from homology"/>
<dbReference type="PROSITE" id="PS51257">
    <property type="entry name" value="PROKAR_LIPOPROTEIN"/>
    <property type="match status" value="1"/>
</dbReference>
<evidence type="ECO:0000256" key="3">
    <source>
        <dbReference type="ARBA" id="ARBA00022448"/>
    </source>
</evidence>
<accession>A0ABV5LSK0</accession>
<dbReference type="RefSeq" id="WP_380135200.1">
    <property type="nucleotide sequence ID" value="NZ_JBHLUI010000003.1"/>
</dbReference>
<dbReference type="PANTHER" id="PTHR30532:SF24">
    <property type="entry name" value="FERRIC ENTEROBACTIN-BINDING PERIPLASMIC PROTEIN FEPB"/>
    <property type="match status" value="1"/>
</dbReference>
<name>A0ABV5LSK0_9ACTN</name>
<reference evidence="7 8" key="1">
    <citation type="submission" date="2024-09" db="EMBL/GenBank/DDBJ databases">
        <authorList>
            <person name="Sun Q."/>
            <person name="Mori K."/>
        </authorList>
    </citation>
    <scope>NUCLEOTIDE SEQUENCE [LARGE SCALE GENOMIC DNA]</scope>
    <source>
        <strain evidence="7 8">TISTR 1856</strain>
    </source>
</reference>
<dbReference type="PROSITE" id="PS51318">
    <property type="entry name" value="TAT"/>
    <property type="match status" value="1"/>
</dbReference>
<feature type="chain" id="PRO_5045651398" evidence="5">
    <location>
        <begin position="26"/>
        <end position="343"/>
    </location>
</feature>
<evidence type="ECO:0000313" key="7">
    <source>
        <dbReference type="EMBL" id="MFB9377071.1"/>
    </source>
</evidence>
<keyword evidence="8" id="KW-1185">Reference proteome</keyword>
<dbReference type="PANTHER" id="PTHR30532">
    <property type="entry name" value="IRON III DICITRATE-BINDING PERIPLASMIC PROTEIN"/>
    <property type="match status" value="1"/>
</dbReference>
<organism evidence="7 8">
    <name type="scientific">Kineococcus gynurae</name>
    <dbReference type="NCBI Taxonomy" id="452979"/>
    <lineage>
        <taxon>Bacteria</taxon>
        <taxon>Bacillati</taxon>
        <taxon>Actinomycetota</taxon>
        <taxon>Actinomycetes</taxon>
        <taxon>Kineosporiales</taxon>
        <taxon>Kineosporiaceae</taxon>
        <taxon>Kineococcus</taxon>
    </lineage>
</organism>
<dbReference type="Gene3D" id="3.40.50.1980">
    <property type="entry name" value="Nitrogenase molybdenum iron protein domain"/>
    <property type="match status" value="2"/>
</dbReference>
<dbReference type="Proteomes" id="UP001589748">
    <property type="component" value="Unassembled WGS sequence"/>
</dbReference>
<sequence length="343" mass="35628">MPSSLPRRRSVLAGLAGTAGLASLAACGDSATETGATPTATATAEAGAFPVTITHALGKAEIPAQPKRVVTWGWGSGDVCWKLGTAPVAVPTNTYGAEEDGTLAWWEGYYDASVTTLLPNPDGGQVPFEAIAAATPDLILAVYSGITQDDFDRLTQIAPTVAYPDGAWKTPWQTQTTLIGEALGQKAAAEKLVTDTEASYKEKAAADPAIAGKTFAYLYATEASLSVYLPGDSRVDLLSDMGLVNAPIVEELAGTTDQFYTELAKERSGDMDAQVIVGYGTLTLEQLQADPVYGAVPAVKAGSVAWLTDEAEISATSPTVLSLPWVLDRFLPSLAEAAGKAPA</sequence>
<evidence type="ECO:0000256" key="1">
    <source>
        <dbReference type="ARBA" id="ARBA00004196"/>
    </source>
</evidence>
<comment type="caution">
    <text evidence="7">The sequence shown here is derived from an EMBL/GenBank/DDBJ whole genome shotgun (WGS) entry which is preliminary data.</text>
</comment>
<evidence type="ECO:0000256" key="2">
    <source>
        <dbReference type="ARBA" id="ARBA00008814"/>
    </source>
</evidence>
<comment type="similarity">
    <text evidence="2">Belongs to the bacterial solute-binding protein 8 family.</text>
</comment>
<dbReference type="InterPro" id="IPR051313">
    <property type="entry name" value="Bact_iron-sidero_bind"/>
</dbReference>
<comment type="subcellular location">
    <subcellularLocation>
        <location evidence="1">Cell envelope</location>
    </subcellularLocation>
</comment>
<evidence type="ECO:0000313" key="8">
    <source>
        <dbReference type="Proteomes" id="UP001589748"/>
    </source>
</evidence>
<keyword evidence="4 5" id="KW-0732">Signal</keyword>
<dbReference type="InterPro" id="IPR002491">
    <property type="entry name" value="ABC_transptr_periplasmic_BD"/>
</dbReference>
<evidence type="ECO:0000259" key="6">
    <source>
        <dbReference type="PROSITE" id="PS50983"/>
    </source>
</evidence>
<dbReference type="EMBL" id="JBHMDM010000004">
    <property type="protein sequence ID" value="MFB9377071.1"/>
    <property type="molecule type" value="Genomic_DNA"/>
</dbReference>
<evidence type="ECO:0000256" key="4">
    <source>
        <dbReference type="ARBA" id="ARBA00022729"/>
    </source>
</evidence>